<proteinExistence type="predicted"/>
<gene>
    <name evidence="4" type="ORF">WR25_18899</name>
</gene>
<comment type="caution">
    <text evidence="4">The sequence shown here is derived from an EMBL/GenBank/DDBJ whole genome shotgun (WGS) entry which is preliminary data.</text>
</comment>
<feature type="coiled-coil region" evidence="1">
    <location>
        <begin position="61"/>
        <end position="88"/>
    </location>
</feature>
<keyword evidence="1" id="KW-0175">Coiled coil</keyword>
<dbReference type="AlphaFoldDB" id="A0A2A2KHH6"/>
<protein>
    <submittedName>
        <fullName evidence="4">Uncharacterized protein</fullName>
    </submittedName>
</protein>
<organism evidence="4 5">
    <name type="scientific">Diploscapter pachys</name>
    <dbReference type="NCBI Taxonomy" id="2018661"/>
    <lineage>
        <taxon>Eukaryota</taxon>
        <taxon>Metazoa</taxon>
        <taxon>Ecdysozoa</taxon>
        <taxon>Nematoda</taxon>
        <taxon>Chromadorea</taxon>
        <taxon>Rhabditida</taxon>
        <taxon>Rhabditina</taxon>
        <taxon>Rhabditomorpha</taxon>
        <taxon>Rhabditoidea</taxon>
        <taxon>Rhabditidae</taxon>
        <taxon>Diploscapter</taxon>
    </lineage>
</organism>
<evidence type="ECO:0000256" key="1">
    <source>
        <dbReference type="SAM" id="Coils"/>
    </source>
</evidence>
<keyword evidence="3" id="KW-0472">Membrane</keyword>
<accession>A0A2A2KHH6</accession>
<keyword evidence="3" id="KW-1133">Transmembrane helix</keyword>
<dbReference type="OrthoDB" id="5874982at2759"/>
<evidence type="ECO:0000256" key="2">
    <source>
        <dbReference type="SAM" id="MobiDB-lite"/>
    </source>
</evidence>
<evidence type="ECO:0000313" key="5">
    <source>
        <dbReference type="Proteomes" id="UP000218231"/>
    </source>
</evidence>
<feature type="transmembrane region" description="Helical" evidence="3">
    <location>
        <begin position="14"/>
        <end position="43"/>
    </location>
</feature>
<dbReference type="EMBL" id="LIAE01008627">
    <property type="protein sequence ID" value="PAV73320.1"/>
    <property type="molecule type" value="Genomic_DNA"/>
</dbReference>
<evidence type="ECO:0000256" key="3">
    <source>
        <dbReference type="SAM" id="Phobius"/>
    </source>
</evidence>
<evidence type="ECO:0000313" key="4">
    <source>
        <dbReference type="EMBL" id="PAV73320.1"/>
    </source>
</evidence>
<dbReference type="Proteomes" id="UP000218231">
    <property type="component" value="Unassembled WGS sequence"/>
</dbReference>
<keyword evidence="5" id="KW-1185">Reference proteome</keyword>
<name>A0A2A2KHH6_9BILA</name>
<reference evidence="4 5" key="1">
    <citation type="journal article" date="2017" name="Curr. Biol.">
        <title>Genome architecture and evolution of a unichromosomal asexual nematode.</title>
        <authorList>
            <person name="Fradin H."/>
            <person name="Zegar C."/>
            <person name="Gutwein M."/>
            <person name="Lucas J."/>
            <person name="Kovtun M."/>
            <person name="Corcoran D."/>
            <person name="Baugh L.R."/>
            <person name="Kiontke K."/>
            <person name="Gunsalus K."/>
            <person name="Fitch D.H."/>
            <person name="Piano F."/>
        </authorList>
    </citation>
    <scope>NUCLEOTIDE SEQUENCE [LARGE SCALE GENOMIC DNA]</scope>
    <source>
        <strain evidence="4">PF1309</strain>
    </source>
</reference>
<sequence>MVAPTQGLEYRPTLYLWLIVLFGVFPLIYLMGQVTFCIIAVVFRILRGLFRFLYYDDDEEERALRLAKTKLERKRRRHQQRVREALLAVAGKNGSVRSENHSIANGNRMSKIDVNHEPKPSTSHTHNRHIHHNEDPRHTAANLTPPTTADMPSDVSDSLASEYDEEIAKIVGNGVQEQAKFVTDKVQNLG</sequence>
<keyword evidence="3" id="KW-0812">Transmembrane</keyword>
<feature type="region of interest" description="Disordered" evidence="2">
    <location>
        <begin position="111"/>
        <end position="156"/>
    </location>
</feature>